<evidence type="ECO:0000313" key="3">
    <source>
        <dbReference type="EMBL" id="KAL3498875.1"/>
    </source>
</evidence>
<reference evidence="3 4" key="1">
    <citation type="submission" date="2024-11" db="EMBL/GenBank/DDBJ databases">
        <title>A near-complete genome assembly of Cinchona calisaya.</title>
        <authorList>
            <person name="Lian D.C."/>
            <person name="Zhao X.W."/>
            <person name="Wei L."/>
        </authorList>
    </citation>
    <scope>NUCLEOTIDE SEQUENCE [LARGE SCALE GENOMIC DNA]</scope>
    <source>
        <tissue evidence="3">Nenye</tissue>
    </source>
</reference>
<dbReference type="EMBL" id="JBJUIK010000017">
    <property type="protein sequence ID" value="KAL3498875.1"/>
    <property type="molecule type" value="Genomic_DNA"/>
</dbReference>
<dbReference type="PANTHER" id="PTHR46410:SF20">
    <property type="entry name" value="AT-RICH INTERACTIVE DOMAIN-CONTAINING PROTEIN 2-LIKE ISOFORM X1"/>
    <property type="match status" value="1"/>
</dbReference>
<name>A0ABD2XX93_9GENT</name>
<accession>A0ABD2XX93</accession>
<evidence type="ECO:0000259" key="2">
    <source>
        <dbReference type="SMART" id="SM01189"/>
    </source>
</evidence>
<organism evidence="3 4">
    <name type="scientific">Cinchona calisaya</name>
    <dbReference type="NCBI Taxonomy" id="153742"/>
    <lineage>
        <taxon>Eukaryota</taxon>
        <taxon>Viridiplantae</taxon>
        <taxon>Streptophyta</taxon>
        <taxon>Embryophyta</taxon>
        <taxon>Tracheophyta</taxon>
        <taxon>Spermatophyta</taxon>
        <taxon>Magnoliopsida</taxon>
        <taxon>eudicotyledons</taxon>
        <taxon>Gunneridae</taxon>
        <taxon>Pentapetalae</taxon>
        <taxon>asterids</taxon>
        <taxon>lamiids</taxon>
        <taxon>Gentianales</taxon>
        <taxon>Rubiaceae</taxon>
        <taxon>Cinchonoideae</taxon>
        <taxon>Cinchoneae</taxon>
        <taxon>Cinchona</taxon>
    </lineage>
</organism>
<keyword evidence="4" id="KW-1185">Reference proteome</keyword>
<keyword evidence="1" id="KW-0539">Nucleus</keyword>
<evidence type="ECO:0000313" key="4">
    <source>
        <dbReference type="Proteomes" id="UP001630127"/>
    </source>
</evidence>
<sequence>MAVSCNKGLEDVKLVVSELDKSGNGTDFDKRLRHCSSGRKIQEARDCLKGHVDNGDGNLYLDNDLVISAKQAIEKAIKKVHGFSKVEHLDDDEKTCSRNENGATISAKKVIERAIGNVHDTTVYVADVDEDGCFVQGSGGVMSSAKSVVDKVIDSRKRKRESSLLLEMLTWVKNIAKHPDDVTIGRLPECSKWKHHKNRELWFQALLARKALLIKRHVNLNVESSLVQKKWRIHPSMYEEDILNHQSVEKSRCSQRLPLAKSHSCSCCKSAPPDNVTIVPKAEVEYSPKEALLQNVDKSAKRKIDRDFLDEPSEKEVYVGPLFQAKVPEWTGVVCYSDAKWLGKRMWPPEDVKDGQVVELEHIGKGRRNTCDCSFPGNVECIRFHIAEKRLKLKRELGLLFYKWRFDHMGEEVSLSWTAEQEKKFKDMIRLNNESINKFWGNAFELFPSKTREKLVSYYFNVFLVKRRSYQNRVTPKDVDSDDDEKEFGSVGDSFGYKAIYVPESRLPICFENKQCAELE</sequence>
<protein>
    <recommendedName>
        <fullName evidence="2">ELM2 domain-containing protein</fullName>
    </recommendedName>
</protein>
<dbReference type="AlphaFoldDB" id="A0ABD2XX93"/>
<comment type="caution">
    <text evidence="3">The sequence shown here is derived from an EMBL/GenBank/DDBJ whole genome shotgun (WGS) entry which is preliminary data.</text>
</comment>
<dbReference type="SMART" id="SM01189">
    <property type="entry name" value="ELM2"/>
    <property type="match status" value="1"/>
</dbReference>
<dbReference type="Proteomes" id="UP001630127">
    <property type="component" value="Unassembled WGS sequence"/>
</dbReference>
<gene>
    <name evidence="3" type="ORF">ACH5RR_041607</name>
</gene>
<dbReference type="InterPro" id="IPR000949">
    <property type="entry name" value="ELM2_dom"/>
</dbReference>
<dbReference type="PANTHER" id="PTHR46410">
    <property type="entry name" value="AT-RICH INTERACTIVE DOMAIN-CONTAINING PROTEIN 2"/>
    <property type="match status" value="1"/>
</dbReference>
<feature type="domain" description="ELM2" evidence="2">
    <location>
        <begin position="317"/>
        <end position="368"/>
    </location>
</feature>
<evidence type="ECO:0000256" key="1">
    <source>
        <dbReference type="ARBA" id="ARBA00023242"/>
    </source>
</evidence>
<proteinExistence type="predicted"/>